<dbReference type="Pfam" id="PF00672">
    <property type="entry name" value="HAMP"/>
    <property type="match status" value="1"/>
</dbReference>
<proteinExistence type="inferred from homology"/>
<dbReference type="PROSITE" id="PS50111">
    <property type="entry name" value="CHEMOTAXIS_TRANSDUC_2"/>
    <property type="match status" value="1"/>
</dbReference>
<evidence type="ECO:0000259" key="6">
    <source>
        <dbReference type="PROSITE" id="PS50885"/>
    </source>
</evidence>
<accession>A0ABQ6BXP4</accession>
<dbReference type="PANTHER" id="PTHR32089">
    <property type="entry name" value="METHYL-ACCEPTING CHEMOTAXIS PROTEIN MCPB"/>
    <property type="match status" value="1"/>
</dbReference>
<comment type="similarity">
    <text evidence="2">Belongs to the methyl-accepting chemotaxis (MCP) protein family.</text>
</comment>
<feature type="domain" description="Methyl-accepting transducer" evidence="5">
    <location>
        <begin position="416"/>
        <end position="652"/>
    </location>
</feature>
<dbReference type="Gene3D" id="1.10.287.950">
    <property type="entry name" value="Methyl-accepting chemotaxis protein"/>
    <property type="match status" value="1"/>
</dbReference>
<evidence type="ECO:0000256" key="1">
    <source>
        <dbReference type="ARBA" id="ARBA00023224"/>
    </source>
</evidence>
<evidence type="ECO:0000313" key="8">
    <source>
        <dbReference type="Proteomes" id="UP001156836"/>
    </source>
</evidence>
<dbReference type="CDD" id="cd06225">
    <property type="entry name" value="HAMP"/>
    <property type="match status" value="1"/>
</dbReference>
<dbReference type="PANTHER" id="PTHR32089:SF112">
    <property type="entry name" value="LYSOZYME-LIKE PROTEIN-RELATED"/>
    <property type="match status" value="1"/>
</dbReference>
<keyword evidence="4" id="KW-0812">Transmembrane</keyword>
<feature type="transmembrane region" description="Helical" evidence="4">
    <location>
        <begin position="12"/>
        <end position="34"/>
    </location>
</feature>
<evidence type="ECO:0000256" key="4">
    <source>
        <dbReference type="SAM" id="Phobius"/>
    </source>
</evidence>
<dbReference type="EMBL" id="BSOZ01000101">
    <property type="protein sequence ID" value="GLS06177.1"/>
    <property type="molecule type" value="Genomic_DNA"/>
</dbReference>
<dbReference type="InterPro" id="IPR003660">
    <property type="entry name" value="HAMP_dom"/>
</dbReference>
<dbReference type="CDD" id="cd11386">
    <property type="entry name" value="MCP_signal"/>
    <property type="match status" value="1"/>
</dbReference>
<dbReference type="Proteomes" id="UP001156836">
    <property type="component" value="Unassembled WGS sequence"/>
</dbReference>
<keyword evidence="1 3" id="KW-0807">Transducer</keyword>
<dbReference type="SUPFAM" id="SSF58104">
    <property type="entry name" value="Methyl-accepting chemotaxis protein (MCP) signaling domain"/>
    <property type="match status" value="1"/>
</dbReference>
<evidence type="ECO:0000256" key="3">
    <source>
        <dbReference type="PROSITE-ProRule" id="PRU00284"/>
    </source>
</evidence>
<keyword evidence="4" id="KW-1133">Transmembrane helix</keyword>
<dbReference type="RefSeq" id="WP_018748986.1">
    <property type="nucleotide sequence ID" value="NZ_BSOZ01000101.1"/>
</dbReference>
<dbReference type="PROSITE" id="PS50885">
    <property type="entry name" value="HAMP"/>
    <property type="match status" value="1"/>
</dbReference>
<keyword evidence="8" id="KW-1185">Reference proteome</keyword>
<feature type="domain" description="HAMP" evidence="6">
    <location>
        <begin position="357"/>
        <end position="411"/>
    </location>
</feature>
<evidence type="ECO:0000259" key="5">
    <source>
        <dbReference type="PROSITE" id="PS50111"/>
    </source>
</evidence>
<dbReference type="Gene3D" id="3.30.450.20">
    <property type="entry name" value="PAS domain"/>
    <property type="match status" value="1"/>
</dbReference>
<dbReference type="InterPro" id="IPR004089">
    <property type="entry name" value="MCPsignal_dom"/>
</dbReference>
<dbReference type="CDD" id="cd12913">
    <property type="entry name" value="PDC1_MCP_like"/>
    <property type="match status" value="1"/>
</dbReference>
<name>A0ABQ6BXP4_9NEIS</name>
<evidence type="ECO:0000313" key="7">
    <source>
        <dbReference type="EMBL" id="GLS06177.1"/>
    </source>
</evidence>
<keyword evidence="4" id="KW-0472">Membrane</keyword>
<reference evidence="8" key="1">
    <citation type="journal article" date="2019" name="Int. J. Syst. Evol. Microbiol.">
        <title>The Global Catalogue of Microorganisms (GCM) 10K type strain sequencing project: providing services to taxonomists for standard genome sequencing and annotation.</title>
        <authorList>
            <consortium name="The Broad Institute Genomics Platform"/>
            <consortium name="The Broad Institute Genome Sequencing Center for Infectious Disease"/>
            <person name="Wu L."/>
            <person name="Ma J."/>
        </authorList>
    </citation>
    <scope>NUCLEOTIDE SEQUENCE [LARGE SCALE GENOMIC DNA]</scope>
    <source>
        <strain evidence="8">NBRC 104970</strain>
    </source>
</reference>
<dbReference type="Pfam" id="PF00015">
    <property type="entry name" value="MCPsignal"/>
    <property type="match status" value="1"/>
</dbReference>
<dbReference type="SMART" id="SM00283">
    <property type="entry name" value="MA"/>
    <property type="match status" value="1"/>
</dbReference>
<protein>
    <submittedName>
        <fullName evidence="7">Chemotaxis transducer</fullName>
    </submittedName>
</protein>
<organism evidence="7 8">
    <name type="scientific">Chitiniphilus shinanonensis</name>
    <dbReference type="NCBI Taxonomy" id="553088"/>
    <lineage>
        <taxon>Bacteria</taxon>
        <taxon>Pseudomonadati</taxon>
        <taxon>Pseudomonadota</taxon>
        <taxon>Betaproteobacteria</taxon>
        <taxon>Neisseriales</taxon>
        <taxon>Chitinibacteraceae</taxon>
        <taxon>Chitiniphilus</taxon>
    </lineage>
</organism>
<evidence type="ECO:0000256" key="2">
    <source>
        <dbReference type="ARBA" id="ARBA00029447"/>
    </source>
</evidence>
<dbReference type="SMART" id="SM00304">
    <property type="entry name" value="HAMP"/>
    <property type="match status" value="1"/>
</dbReference>
<sequence length="688" mass="74087">MPPIKDWSIRIKIMAAAGIAIVIGFAIMIATLAVTMQRDDVATGHERVRELAQDHAREIQGYFAREFALPYNLAHTMLGLRGAQQPDRAVTTAMLGKLLAANPEPSGIWMVWDRNRFDGRDDAHRQDPTHDPSGLFAPYVTRNGEQVALDSLLSTEQRAKAEAVRADPGAYVPEYMQPGWGDFHLVPRQRGRETVTDPYPYEVQGKTVLMTSLGVPIVEQGRIVAVAGTDLPLDALQRMLQGSTPEGAAYLELLTDKGMVVAGPDPALFGKPIDEARYQPGFVQALAAGKPVEFQRDGVLRLYYPVALPRTGQTWMLGLAMPESAILEGAIAARNRAILIGTLATLLILAAMAVALGAVTRPLGRLAAAMEEVSAGEGDLTRRLEVAGRDEIGRTSEAFNRFLGTLQQMFRDVTERAHDIAASSSALRDQAEGVQQGTQAQAEAATATAASVEQVTVSVQHIANSAGDFRESALQAGQATEVGQQVVLDVAHEIAAVNDSMRQLNAAMNSLEQRSQQVDHIVQVIRGIADQTNLLALNAAIEAARAGELGRGFAVVADEVRKLAEHTGAATVEIGDIMKEIQREVESAGQGMSTAQVQIDKGVTRSRDAAAALEQIRDHARQMVEGVSSIAEATQQQAAASTDIARHIEQISNKAQQNQELVIQSTDTVAELDRQAGQLRALVSRFKL</sequence>
<comment type="caution">
    <text evidence="7">The sequence shown here is derived from an EMBL/GenBank/DDBJ whole genome shotgun (WGS) entry which is preliminary data.</text>
</comment>
<feature type="transmembrane region" description="Helical" evidence="4">
    <location>
        <begin position="337"/>
        <end position="360"/>
    </location>
</feature>
<gene>
    <name evidence="7" type="ORF">GCM10007860_33470</name>
</gene>